<dbReference type="PROSITE" id="PS01137">
    <property type="entry name" value="TATD_1"/>
    <property type="match status" value="1"/>
</dbReference>
<dbReference type="Pfam" id="PF07969">
    <property type="entry name" value="Amidohydro_3"/>
    <property type="match status" value="1"/>
</dbReference>
<dbReference type="InterPro" id="IPR032466">
    <property type="entry name" value="Metal_Hydrolase"/>
</dbReference>
<dbReference type="OrthoDB" id="9811399at2"/>
<dbReference type="GO" id="GO:0016810">
    <property type="term" value="F:hydrolase activity, acting on carbon-nitrogen (but not peptide) bonds"/>
    <property type="evidence" value="ECO:0007669"/>
    <property type="project" value="InterPro"/>
</dbReference>
<dbReference type="CDD" id="cd01300">
    <property type="entry name" value="YtcJ_like"/>
    <property type="match status" value="1"/>
</dbReference>
<dbReference type="InterPro" id="IPR033932">
    <property type="entry name" value="YtcJ-like"/>
</dbReference>
<dbReference type="EMBL" id="CP039690">
    <property type="protein sequence ID" value="QCI66106.1"/>
    <property type="molecule type" value="Genomic_DNA"/>
</dbReference>
<organism evidence="2 3">
    <name type="scientific">Phreatobacter stygius</name>
    <dbReference type="NCBI Taxonomy" id="1940610"/>
    <lineage>
        <taxon>Bacteria</taxon>
        <taxon>Pseudomonadati</taxon>
        <taxon>Pseudomonadota</taxon>
        <taxon>Alphaproteobacteria</taxon>
        <taxon>Hyphomicrobiales</taxon>
        <taxon>Phreatobacteraceae</taxon>
        <taxon>Phreatobacter</taxon>
    </lineage>
</organism>
<dbReference type="RefSeq" id="WP_136961552.1">
    <property type="nucleotide sequence ID" value="NZ_CP039690.1"/>
</dbReference>
<dbReference type="PANTHER" id="PTHR22642">
    <property type="entry name" value="IMIDAZOLONEPROPIONASE"/>
    <property type="match status" value="1"/>
</dbReference>
<feature type="domain" description="Amidohydrolase 3" evidence="1">
    <location>
        <begin position="52"/>
        <end position="535"/>
    </location>
</feature>
<dbReference type="KEGG" id="pstg:E8M01_18965"/>
<dbReference type="Gene3D" id="2.30.40.10">
    <property type="entry name" value="Urease, subunit C, domain 1"/>
    <property type="match status" value="1"/>
</dbReference>
<evidence type="ECO:0000259" key="1">
    <source>
        <dbReference type="Pfam" id="PF07969"/>
    </source>
</evidence>
<dbReference type="PANTHER" id="PTHR22642:SF2">
    <property type="entry name" value="PROTEIN LONG AFTER FAR-RED 3"/>
    <property type="match status" value="1"/>
</dbReference>
<accession>A0A4D7B977</accession>
<sequence>MSRSVDLVLHGGRIATFDDARPFAQAIAVAGGRILAVGSDAELAPYAARARQAVDLKGCFALPGLVDSHCHPDGEAAKHGRWQNLADLHGDLDTLLGQISRFDQTAPRGRWFLGYRYDENALGGRHPDRAMLDAAAPGRPVFLLRRDAHVGVANTAAFAAAGIDPAAGHDGSDQVDTDAAGLASGVVRGRLTQHFVRIGNSGQGVDDFLAGFPAVMADIAANGITGIHNALTAADAITAYRRLHTDGALPLRVAIMADGRDEQLLDRLLASGERFGSGDEHLRMLGVEFGFDGSTGGRTAAYYQPYRPMAGDTGETRGFVNYAAADMADRARAVRAAGLQFCLTGNGDRGIDLALDAIEASDAAGVAGPRPRVEHCCCMPPATQERFARTGATVSSAAAFLHDLGDSYLRQRPVSDMAWLWPHRSMMARGALVCAHSDAPVCGRNPFTTIAALVTRRTASGAVIAADQALGRVDALRTYTVNPAIAAGLGDVLGSLAPGRLADVTVVDTDLLSCPDEAIGVARAEMTIVAGKVVFDRQGAARERVPVAHG</sequence>
<evidence type="ECO:0000313" key="2">
    <source>
        <dbReference type="EMBL" id="QCI66106.1"/>
    </source>
</evidence>
<dbReference type="Gene3D" id="3.20.20.140">
    <property type="entry name" value="Metal-dependent hydrolases"/>
    <property type="match status" value="1"/>
</dbReference>
<dbReference type="SUPFAM" id="SSF51338">
    <property type="entry name" value="Composite domain of metallo-dependent hydrolases"/>
    <property type="match status" value="1"/>
</dbReference>
<reference evidence="2 3" key="1">
    <citation type="submission" date="2019-04" db="EMBL/GenBank/DDBJ databases">
        <title>Phreatobacter aquaticus sp. nov.</title>
        <authorList>
            <person name="Choi A."/>
        </authorList>
    </citation>
    <scope>NUCLEOTIDE SEQUENCE [LARGE SCALE GENOMIC DNA]</scope>
    <source>
        <strain evidence="2 3">KCTC 52518</strain>
    </source>
</reference>
<name>A0A4D7B977_9HYPH</name>
<dbReference type="Proteomes" id="UP000298781">
    <property type="component" value="Chromosome"/>
</dbReference>
<dbReference type="Gene3D" id="3.10.310.70">
    <property type="match status" value="1"/>
</dbReference>
<gene>
    <name evidence="2" type="ORF">E8M01_18965</name>
</gene>
<dbReference type="InterPro" id="IPR011059">
    <property type="entry name" value="Metal-dep_hydrolase_composite"/>
</dbReference>
<keyword evidence="3" id="KW-1185">Reference proteome</keyword>
<evidence type="ECO:0000313" key="3">
    <source>
        <dbReference type="Proteomes" id="UP000298781"/>
    </source>
</evidence>
<dbReference type="SUPFAM" id="SSF51556">
    <property type="entry name" value="Metallo-dependent hydrolases"/>
    <property type="match status" value="1"/>
</dbReference>
<proteinExistence type="predicted"/>
<keyword evidence="2" id="KW-0378">Hydrolase</keyword>
<protein>
    <submittedName>
        <fullName evidence="2">Amidohydrolase</fullName>
    </submittedName>
</protein>
<dbReference type="AlphaFoldDB" id="A0A4D7B977"/>
<dbReference type="InterPro" id="IPR018228">
    <property type="entry name" value="DNase_TatD-rel_CS"/>
</dbReference>
<dbReference type="InterPro" id="IPR013108">
    <property type="entry name" value="Amidohydro_3"/>
</dbReference>